<feature type="compositionally biased region" description="Low complexity" evidence="1">
    <location>
        <begin position="289"/>
        <end position="305"/>
    </location>
</feature>
<feature type="compositionally biased region" description="Polar residues" evidence="1">
    <location>
        <begin position="274"/>
        <end position="287"/>
    </location>
</feature>
<comment type="caution">
    <text evidence="2">The sequence shown here is derived from an EMBL/GenBank/DDBJ whole genome shotgun (WGS) entry which is preliminary data.</text>
</comment>
<feature type="region of interest" description="Disordered" evidence="1">
    <location>
        <begin position="274"/>
        <end position="311"/>
    </location>
</feature>
<gene>
    <name evidence="2" type="ORF">CVLEPA_LOCUS20643</name>
</gene>
<organism evidence="2 3">
    <name type="scientific">Clavelina lepadiformis</name>
    <name type="common">Light-bulb sea squirt</name>
    <name type="synonym">Ascidia lepadiformis</name>
    <dbReference type="NCBI Taxonomy" id="159417"/>
    <lineage>
        <taxon>Eukaryota</taxon>
        <taxon>Metazoa</taxon>
        <taxon>Chordata</taxon>
        <taxon>Tunicata</taxon>
        <taxon>Ascidiacea</taxon>
        <taxon>Aplousobranchia</taxon>
        <taxon>Clavelinidae</taxon>
        <taxon>Clavelina</taxon>
    </lineage>
</organism>
<protein>
    <submittedName>
        <fullName evidence="2">Uncharacterized protein</fullName>
    </submittedName>
</protein>
<sequence>MKCLSSLDMSSPGMSEKILHQISFIKTKLKRGDYEAILCAIKELIPLNTKELSLDYNKVIEDVLEVSKMLCDKLQHLMSLSLTMFAADLCSSMTSNEDKMLKLDSCSHATMEVVIALRNTSRKDEIEKGALVSHMELLKALQSVNDNIDKEHKAYLLCKCFNRIGTTYYFIGKGNEAIENAKAGISVLDKAFGSNAKRFVVYGGCHYIAGKAYHCMRKYPYAVHYFQKTLEMYNGVKDLDKEAMKKNIELAKVKMDRAQSLQPPDPVDWIQTAQSAPSVVSSKTATRISPKPASSPSHAPTSPVAQPSRSNTLGNLQQTVETIKGKLDAGIKEDRELLHAFQALFQADLSALNSNCEPLIKDIISISDTLRDNLQHKLSLTALVVASDVCNKLSNPDNKMYRLNDCGHSAANTIMQMFLKGEVKDIGEIGMPILKELHERISATETDSVAQKAFLLSKFLSRIGSTLFYIQKYEEAGEYCSAGLSVMTQVFGQHAKEFVISGACCYQAGESYRFIRKFDRAAELFQTAIEMYEGAQDVGEAERKKCIDLSRDKLQKSRARQFP</sequence>
<keyword evidence="3" id="KW-1185">Reference proteome</keyword>
<dbReference type="Gene3D" id="1.25.40.10">
    <property type="entry name" value="Tetratricopeptide repeat domain"/>
    <property type="match status" value="2"/>
</dbReference>
<evidence type="ECO:0000313" key="3">
    <source>
        <dbReference type="Proteomes" id="UP001642483"/>
    </source>
</evidence>
<evidence type="ECO:0000256" key="1">
    <source>
        <dbReference type="SAM" id="MobiDB-lite"/>
    </source>
</evidence>
<reference evidence="2 3" key="1">
    <citation type="submission" date="2024-02" db="EMBL/GenBank/DDBJ databases">
        <authorList>
            <person name="Daric V."/>
            <person name="Darras S."/>
        </authorList>
    </citation>
    <scope>NUCLEOTIDE SEQUENCE [LARGE SCALE GENOMIC DNA]</scope>
</reference>
<dbReference type="Proteomes" id="UP001642483">
    <property type="component" value="Unassembled WGS sequence"/>
</dbReference>
<dbReference type="SUPFAM" id="SSF48452">
    <property type="entry name" value="TPR-like"/>
    <property type="match status" value="2"/>
</dbReference>
<dbReference type="EMBL" id="CAWYQH010000108">
    <property type="protein sequence ID" value="CAK8688649.1"/>
    <property type="molecule type" value="Genomic_DNA"/>
</dbReference>
<evidence type="ECO:0000313" key="2">
    <source>
        <dbReference type="EMBL" id="CAK8688649.1"/>
    </source>
</evidence>
<proteinExistence type="predicted"/>
<dbReference type="SMART" id="SM00028">
    <property type="entry name" value="TPR"/>
    <property type="match status" value="4"/>
</dbReference>
<accession>A0ABP0GDD2</accession>
<dbReference type="InterPro" id="IPR019734">
    <property type="entry name" value="TPR_rpt"/>
</dbReference>
<name>A0ABP0GDD2_CLALP</name>
<dbReference type="InterPro" id="IPR011990">
    <property type="entry name" value="TPR-like_helical_dom_sf"/>
</dbReference>